<dbReference type="EMBL" id="SRYA01000008">
    <property type="protein sequence ID" value="TGY97341.1"/>
    <property type="molecule type" value="Genomic_DNA"/>
</dbReference>
<evidence type="ECO:0000313" key="2">
    <source>
        <dbReference type="Proteomes" id="UP000304953"/>
    </source>
</evidence>
<protein>
    <submittedName>
        <fullName evidence="1">Uncharacterized protein</fullName>
    </submittedName>
</protein>
<accession>A0AC61S0E3</accession>
<proteinExistence type="predicted"/>
<comment type="caution">
    <text evidence="1">The sequence shown here is derived from an EMBL/GenBank/DDBJ whole genome shotgun (WGS) entry which is preliminary data.</text>
</comment>
<evidence type="ECO:0000313" key="1">
    <source>
        <dbReference type="EMBL" id="TGY97341.1"/>
    </source>
</evidence>
<dbReference type="Proteomes" id="UP000304953">
    <property type="component" value="Unassembled WGS sequence"/>
</dbReference>
<keyword evidence="2" id="KW-1185">Reference proteome</keyword>
<organism evidence="1 2">
    <name type="scientific">Petralouisia muris</name>
    <dbReference type="NCBI Taxonomy" id="3032872"/>
    <lineage>
        <taxon>Bacteria</taxon>
        <taxon>Bacillati</taxon>
        <taxon>Bacillota</taxon>
        <taxon>Clostridia</taxon>
        <taxon>Lachnospirales</taxon>
        <taxon>Lachnospiraceae</taxon>
        <taxon>Petralouisia</taxon>
    </lineage>
</organism>
<reference evidence="1" key="1">
    <citation type="submission" date="2019-04" db="EMBL/GenBank/DDBJ databases">
        <title>Microbes associate with the intestines of laboratory mice.</title>
        <authorList>
            <person name="Navarre W."/>
            <person name="Wong E."/>
            <person name="Huang K."/>
            <person name="Tropini C."/>
            <person name="Ng K."/>
            <person name="Yu B."/>
        </authorList>
    </citation>
    <scope>NUCLEOTIDE SEQUENCE</scope>
    <source>
        <strain evidence="1">NM01_1-7b</strain>
    </source>
</reference>
<gene>
    <name evidence="1" type="ORF">E5329_05380</name>
</gene>
<name>A0AC61S0E3_9FIRM</name>
<sequence>MHKIKSVFLTFLCAGMILGTGYLVIVESGQKVLEKERILEESLYEDTSSNIFYGKIEEDIELFPWSYYPNENSPETTGNYPRFQQVAMEVYGEWNEDLETDLKELQNWYLYQMIGWQSETPVEEVGELYRNRQKSIMDSMVKVDNSPYGPSTIYFYKDIMEFGEKQYQIRIACSDWNIISFNCAEYREGKERDRGAWAEGKEKLVEILEETETGLAEYYEYMMLLRNQDLPVAYDEKEGYINTYQQSLYWLEKIMTGKDYKNESMSDEVQAIMEDWMITSSAETEVNLSNKEYTLEAVESEPSYSYQIVELKDMILLLMQGEETLGIFYDPIEQRFCGYNFFYEY</sequence>